<evidence type="ECO:0000256" key="1">
    <source>
        <dbReference type="SAM" id="Phobius"/>
    </source>
</evidence>
<dbReference type="EMBL" id="JAEPES010000003">
    <property type="protein sequence ID" value="MBK4347829.1"/>
    <property type="molecule type" value="Genomic_DNA"/>
</dbReference>
<comment type="caution">
    <text evidence="2">The sequence shown here is derived from an EMBL/GenBank/DDBJ whole genome shotgun (WGS) entry which is preliminary data.</text>
</comment>
<sequence>MTFFGIIKYLGILLLAFMAVVVVVVALIGIGVTFSPTLIPGLFQS</sequence>
<keyword evidence="1" id="KW-0472">Membrane</keyword>
<dbReference type="Proteomes" id="UP000636458">
    <property type="component" value="Unassembled WGS sequence"/>
</dbReference>
<keyword evidence="1" id="KW-0812">Transmembrane</keyword>
<keyword evidence="4" id="KW-1185">Reference proteome</keyword>
<protein>
    <submittedName>
        <fullName evidence="2">Uncharacterized protein</fullName>
    </submittedName>
</protein>
<feature type="transmembrane region" description="Helical" evidence="1">
    <location>
        <begin position="12"/>
        <end position="34"/>
    </location>
</feature>
<dbReference type="EMBL" id="JAEPES010000001">
    <property type="protein sequence ID" value="MBK4347048.1"/>
    <property type="molecule type" value="Genomic_DNA"/>
</dbReference>
<accession>A0A934SQ88</accession>
<name>A0A934SQ88_9MICO</name>
<evidence type="ECO:0000313" key="2">
    <source>
        <dbReference type="EMBL" id="MBK4347048.1"/>
    </source>
</evidence>
<dbReference type="RefSeq" id="WP_200555312.1">
    <property type="nucleotide sequence ID" value="NZ_JAEPES010000001.1"/>
</dbReference>
<dbReference type="AlphaFoldDB" id="A0A934SQ88"/>
<evidence type="ECO:0000313" key="4">
    <source>
        <dbReference type="Proteomes" id="UP000636458"/>
    </source>
</evidence>
<organism evidence="2 4">
    <name type="scientific">Lacisediminihabitans changchengi</name>
    <dbReference type="NCBI Taxonomy" id="2787634"/>
    <lineage>
        <taxon>Bacteria</taxon>
        <taxon>Bacillati</taxon>
        <taxon>Actinomycetota</taxon>
        <taxon>Actinomycetes</taxon>
        <taxon>Micrococcales</taxon>
        <taxon>Microbacteriaceae</taxon>
        <taxon>Lacisediminihabitans</taxon>
    </lineage>
</organism>
<gene>
    <name evidence="2" type="ORF">IV501_05325</name>
    <name evidence="3" type="ORF">IV501_09300</name>
</gene>
<keyword evidence="1" id="KW-1133">Transmembrane helix</keyword>
<proteinExistence type="predicted"/>
<evidence type="ECO:0000313" key="3">
    <source>
        <dbReference type="EMBL" id="MBK4347829.1"/>
    </source>
</evidence>
<reference evidence="2" key="1">
    <citation type="submission" date="2021-01" db="EMBL/GenBank/DDBJ databases">
        <title>Lacisediminihabitans sp. nov. strain G11-30, isolated from Antarctic Soil.</title>
        <authorList>
            <person name="Li J."/>
        </authorList>
    </citation>
    <scope>NUCLEOTIDE SEQUENCE</scope>
    <source>
        <strain evidence="2">G11-30</strain>
    </source>
</reference>